<evidence type="ECO:0000313" key="4">
    <source>
        <dbReference type="Proteomes" id="UP001515480"/>
    </source>
</evidence>
<feature type="region of interest" description="Disordered" evidence="1">
    <location>
        <begin position="333"/>
        <end position="386"/>
    </location>
</feature>
<dbReference type="GO" id="GO:0003755">
    <property type="term" value="F:peptidyl-prolyl cis-trans isomerase activity"/>
    <property type="evidence" value="ECO:0007669"/>
    <property type="project" value="InterPro"/>
</dbReference>
<dbReference type="PRINTS" id="PR00153">
    <property type="entry name" value="CSAPPISMRASE"/>
</dbReference>
<keyword evidence="4" id="KW-1185">Reference proteome</keyword>
<dbReference type="InterPro" id="IPR002130">
    <property type="entry name" value="Cyclophilin-type_PPIase_dom"/>
</dbReference>
<dbReference type="PROSITE" id="PS50072">
    <property type="entry name" value="CSA_PPIASE_2"/>
    <property type="match status" value="1"/>
</dbReference>
<accession>A0AB34J6D4</accession>
<dbReference type="Proteomes" id="UP001515480">
    <property type="component" value="Unassembled WGS sequence"/>
</dbReference>
<organism evidence="3 4">
    <name type="scientific">Prymnesium parvum</name>
    <name type="common">Toxic golden alga</name>
    <dbReference type="NCBI Taxonomy" id="97485"/>
    <lineage>
        <taxon>Eukaryota</taxon>
        <taxon>Haptista</taxon>
        <taxon>Haptophyta</taxon>
        <taxon>Prymnesiophyceae</taxon>
        <taxon>Prymnesiales</taxon>
        <taxon>Prymnesiaceae</taxon>
        <taxon>Prymnesium</taxon>
    </lineage>
</organism>
<protein>
    <recommendedName>
        <fullName evidence="2">PPIase cyclophilin-type domain-containing protein</fullName>
    </recommendedName>
</protein>
<evidence type="ECO:0000256" key="1">
    <source>
        <dbReference type="SAM" id="MobiDB-lite"/>
    </source>
</evidence>
<feature type="domain" description="PPIase cyclophilin-type" evidence="2">
    <location>
        <begin position="127"/>
        <end position="290"/>
    </location>
</feature>
<dbReference type="PROSITE" id="PS50096">
    <property type="entry name" value="IQ"/>
    <property type="match status" value="2"/>
</dbReference>
<dbReference type="GO" id="GO:0005737">
    <property type="term" value="C:cytoplasm"/>
    <property type="evidence" value="ECO:0007669"/>
    <property type="project" value="TreeGrafter"/>
</dbReference>
<evidence type="ECO:0000259" key="2">
    <source>
        <dbReference type="PROSITE" id="PS50072"/>
    </source>
</evidence>
<dbReference type="AlphaFoldDB" id="A0AB34J6D4"/>
<gene>
    <name evidence="3" type="ORF">AB1Y20_005390</name>
</gene>
<dbReference type="SUPFAM" id="SSF50891">
    <property type="entry name" value="Cyclophilin-like"/>
    <property type="match status" value="1"/>
</dbReference>
<feature type="compositionally biased region" description="Basic residues" evidence="1">
    <location>
        <begin position="336"/>
        <end position="346"/>
    </location>
</feature>
<dbReference type="PANTHER" id="PTHR11071">
    <property type="entry name" value="PEPTIDYL-PROLYL CIS-TRANS ISOMERASE"/>
    <property type="match status" value="1"/>
</dbReference>
<dbReference type="PANTHER" id="PTHR11071:SF561">
    <property type="entry name" value="PEPTIDYL-PROLYL CIS-TRANS ISOMERASE D-RELATED"/>
    <property type="match status" value="1"/>
</dbReference>
<proteinExistence type="predicted"/>
<evidence type="ECO:0000313" key="3">
    <source>
        <dbReference type="EMBL" id="KAL1512121.1"/>
    </source>
</evidence>
<feature type="compositionally biased region" description="Basic residues" evidence="1">
    <location>
        <begin position="359"/>
        <end position="368"/>
    </location>
</feature>
<dbReference type="EMBL" id="JBGBPQ010000013">
    <property type="protein sequence ID" value="KAL1512121.1"/>
    <property type="molecule type" value="Genomic_DNA"/>
</dbReference>
<dbReference type="Gene3D" id="2.40.100.10">
    <property type="entry name" value="Cyclophilin-like"/>
    <property type="match status" value="1"/>
</dbReference>
<dbReference type="InterPro" id="IPR029000">
    <property type="entry name" value="Cyclophilin-like_dom_sf"/>
</dbReference>
<comment type="caution">
    <text evidence="3">The sequence shown here is derived from an EMBL/GenBank/DDBJ whole genome shotgun (WGS) entry which is preliminary data.</text>
</comment>
<sequence>MKPICDPFIVLGKANTTGFQKAKAVVAASFVPDLATVKPLFVCDFEHELAALKLSMGGKAYCHSSELGAAAFTTTGEWIGGEDDLFLWLKRKGCISTSVSFDESKWKGLAEEELISLMASTGNKYTFLEFSVDGSVVGKLVLELFPKFAPRTCASFKALCTGEQGKWQDGTALTYKGCPVHRIKKGGWIQSGDIVNQDGSGGISAYGKMIPDESFAISHDRAGILGMCNNGCHTATSQFYITLQSNLSMNQTFVAFGRVIDGLTLLEFLGETETVADRPKADVRISDCGMFSLTSQDQTDKEKAAAKLQAIQRSRLVRAEMKQKQAAAAKVQAAKRGQRARARKKKEAQAATKMQAIQRGKHVRKGRHHEAPVEPVEAQSDPAVEA</sequence>
<reference evidence="3 4" key="1">
    <citation type="journal article" date="2024" name="Science">
        <title>Giant polyketide synthase enzymes in the biosynthesis of giant marine polyether toxins.</title>
        <authorList>
            <person name="Fallon T.R."/>
            <person name="Shende V.V."/>
            <person name="Wierzbicki I.H."/>
            <person name="Pendleton A.L."/>
            <person name="Watervoot N.F."/>
            <person name="Auber R.P."/>
            <person name="Gonzalez D.J."/>
            <person name="Wisecaver J.H."/>
            <person name="Moore B.S."/>
        </authorList>
    </citation>
    <scope>NUCLEOTIDE SEQUENCE [LARGE SCALE GENOMIC DNA]</scope>
    <source>
        <strain evidence="3 4">12B1</strain>
    </source>
</reference>
<name>A0AB34J6D4_PRYPA</name>
<dbReference type="Pfam" id="PF00160">
    <property type="entry name" value="Pro_isomerase"/>
    <property type="match status" value="1"/>
</dbReference>